<keyword evidence="6" id="KW-1185">Reference proteome</keyword>
<dbReference type="Proteomes" id="UP000199679">
    <property type="component" value="Chromosome I"/>
</dbReference>
<evidence type="ECO:0000259" key="4">
    <source>
        <dbReference type="SMART" id="SM00822"/>
    </source>
</evidence>
<dbReference type="InterPro" id="IPR002347">
    <property type="entry name" value="SDR_fam"/>
</dbReference>
<dbReference type="Pfam" id="PF00106">
    <property type="entry name" value="adh_short"/>
    <property type="match status" value="1"/>
</dbReference>
<dbReference type="GO" id="GO:0016020">
    <property type="term" value="C:membrane"/>
    <property type="evidence" value="ECO:0007669"/>
    <property type="project" value="TreeGrafter"/>
</dbReference>
<organism evidence="5 6">
    <name type="scientific">Mucilaginibacter mallensis</name>
    <dbReference type="NCBI Taxonomy" id="652787"/>
    <lineage>
        <taxon>Bacteria</taxon>
        <taxon>Pseudomonadati</taxon>
        <taxon>Bacteroidota</taxon>
        <taxon>Sphingobacteriia</taxon>
        <taxon>Sphingobacteriales</taxon>
        <taxon>Sphingobacteriaceae</taxon>
        <taxon>Mucilaginibacter</taxon>
    </lineage>
</organism>
<feature type="domain" description="Ketoreductase" evidence="4">
    <location>
        <begin position="6"/>
        <end position="180"/>
    </location>
</feature>
<dbReference type="PRINTS" id="PR00081">
    <property type="entry name" value="GDHRDH"/>
</dbReference>
<dbReference type="SMART" id="SM00822">
    <property type="entry name" value="PKS_KR"/>
    <property type="match status" value="1"/>
</dbReference>
<evidence type="ECO:0000256" key="1">
    <source>
        <dbReference type="ARBA" id="ARBA00006484"/>
    </source>
</evidence>
<dbReference type="SUPFAM" id="SSF51735">
    <property type="entry name" value="NAD(P)-binding Rossmann-fold domains"/>
    <property type="match status" value="1"/>
</dbReference>
<dbReference type="OrthoDB" id="9810734at2"/>
<dbReference type="PRINTS" id="PR00080">
    <property type="entry name" value="SDRFAMILY"/>
</dbReference>
<dbReference type="PROSITE" id="PS00061">
    <property type="entry name" value="ADH_SHORT"/>
    <property type="match status" value="1"/>
</dbReference>
<evidence type="ECO:0000313" key="6">
    <source>
        <dbReference type="Proteomes" id="UP000199679"/>
    </source>
</evidence>
<dbReference type="InterPro" id="IPR036291">
    <property type="entry name" value="NAD(P)-bd_dom_sf"/>
</dbReference>
<name>A0A1H2CBG9_MUCMA</name>
<proteinExistence type="inferred from homology"/>
<sequence>MNLSGNTILITGGTSGIGLAFAEEFIKEGSKVIITGRRADRLEAIKSRLPEIITKVSDVADAAQRVELAAWISENHPDTNILINNAGVQLITDFKKSIDLNRIGSEIETNLTAPVHLTSLFVPHLSGKKDAAIINVTSGLAFVPIAMMAIYCATKAAMHSLTLSLRYQLAETGIKVYEIIPPSVDTELGHDRREDKSQSHGGIPVAEFIEGAMAALKNDEYEAAVGMSAGLRTRREEVLEQLNSMFAG</sequence>
<dbReference type="GO" id="GO:0016491">
    <property type="term" value="F:oxidoreductase activity"/>
    <property type="evidence" value="ECO:0007669"/>
    <property type="project" value="UniProtKB-KW"/>
</dbReference>
<dbReference type="EMBL" id="LT629740">
    <property type="protein sequence ID" value="SDT67679.1"/>
    <property type="molecule type" value="Genomic_DNA"/>
</dbReference>
<protein>
    <submittedName>
        <fullName evidence="5">Uncharacterized oxidoreductase</fullName>
    </submittedName>
</protein>
<dbReference type="InterPro" id="IPR020904">
    <property type="entry name" value="Sc_DH/Rdtase_CS"/>
</dbReference>
<dbReference type="PANTHER" id="PTHR44196:SF1">
    <property type="entry name" value="DEHYDROGENASE_REDUCTASE SDR FAMILY MEMBER 7B"/>
    <property type="match status" value="1"/>
</dbReference>
<dbReference type="Gene3D" id="3.40.50.720">
    <property type="entry name" value="NAD(P)-binding Rossmann-like Domain"/>
    <property type="match status" value="1"/>
</dbReference>
<comment type="similarity">
    <text evidence="1 3">Belongs to the short-chain dehydrogenases/reductases (SDR) family.</text>
</comment>
<reference evidence="5 6" key="1">
    <citation type="submission" date="2016-10" db="EMBL/GenBank/DDBJ databases">
        <authorList>
            <person name="de Groot N.N."/>
        </authorList>
    </citation>
    <scope>NUCLEOTIDE SEQUENCE [LARGE SCALE GENOMIC DNA]</scope>
    <source>
        <strain evidence="5 6">MP1X4</strain>
    </source>
</reference>
<keyword evidence="2" id="KW-0560">Oxidoreductase</keyword>
<dbReference type="RefSeq" id="WP_091379361.1">
    <property type="nucleotide sequence ID" value="NZ_LT629740.1"/>
</dbReference>
<evidence type="ECO:0000256" key="2">
    <source>
        <dbReference type="ARBA" id="ARBA00023002"/>
    </source>
</evidence>
<dbReference type="STRING" id="652787.SAMN05216490_4820"/>
<evidence type="ECO:0000256" key="3">
    <source>
        <dbReference type="RuleBase" id="RU000363"/>
    </source>
</evidence>
<dbReference type="InterPro" id="IPR057326">
    <property type="entry name" value="KR_dom"/>
</dbReference>
<gene>
    <name evidence="5" type="ORF">SAMN05216490_4820</name>
</gene>
<evidence type="ECO:0000313" key="5">
    <source>
        <dbReference type="EMBL" id="SDT67679.1"/>
    </source>
</evidence>
<dbReference type="PANTHER" id="PTHR44196">
    <property type="entry name" value="DEHYDROGENASE/REDUCTASE SDR FAMILY MEMBER 7B"/>
    <property type="match status" value="1"/>
</dbReference>
<accession>A0A1H2CBG9</accession>
<dbReference type="AlphaFoldDB" id="A0A1H2CBG9"/>